<keyword evidence="2" id="KW-0732">Signal</keyword>
<feature type="chain" id="PRO_5038001564" description="DUF4595 domain-containing protein" evidence="2">
    <location>
        <begin position="23"/>
        <end position="290"/>
    </location>
</feature>
<proteinExistence type="predicted"/>
<evidence type="ECO:0000313" key="4">
    <source>
        <dbReference type="Proteomes" id="UP000609064"/>
    </source>
</evidence>
<gene>
    <name evidence="3" type="ORF">GCM10011514_26920</name>
</gene>
<feature type="compositionally biased region" description="Low complexity" evidence="1">
    <location>
        <begin position="31"/>
        <end position="50"/>
    </location>
</feature>
<reference evidence="3" key="2">
    <citation type="submission" date="2020-09" db="EMBL/GenBank/DDBJ databases">
        <authorList>
            <person name="Sun Q."/>
            <person name="Zhou Y."/>
        </authorList>
    </citation>
    <scope>NUCLEOTIDE SEQUENCE</scope>
    <source>
        <strain evidence="3">CGMCC 1.15958</strain>
    </source>
</reference>
<keyword evidence="4" id="KW-1185">Reference proteome</keyword>
<dbReference type="RefSeq" id="WP_188766624.1">
    <property type="nucleotide sequence ID" value="NZ_BMKK01000005.1"/>
</dbReference>
<evidence type="ECO:0008006" key="5">
    <source>
        <dbReference type="Google" id="ProtNLM"/>
    </source>
</evidence>
<sequence>MRKLLLLLTLSTFSLLILNSCEEENLITGASTNQGNSTNSPTTGSNTGTTTTTTKCYVKTIVEVEDGDTYTNKLAYNTKNLLTTSDQDGALSTYEYDANNRVTKLTLVDGAGVETYTYSYDSKGNMSNIKYTAKNTPVSLFITEYKLTTNASGQVSQVTAVTEDGNIDFILEYQGNNIKKLIASADGKKETLIENLTFDAKSNVFVNAGLAKANIPFIIVGAFFGTNMTKFVNANNVLTDKLLGVFSTDPVTTTYKYEYSKDNLPTKMTYIQIDGKDKLEGSATYTYDCK</sequence>
<evidence type="ECO:0000313" key="3">
    <source>
        <dbReference type="EMBL" id="GGD61510.1"/>
    </source>
</evidence>
<comment type="caution">
    <text evidence="3">The sequence shown here is derived from an EMBL/GenBank/DDBJ whole genome shotgun (WGS) entry which is preliminary data.</text>
</comment>
<dbReference type="EMBL" id="BMKK01000005">
    <property type="protein sequence ID" value="GGD61510.1"/>
    <property type="molecule type" value="Genomic_DNA"/>
</dbReference>
<dbReference type="AlphaFoldDB" id="A0A916YUG5"/>
<dbReference type="InterPro" id="IPR031325">
    <property type="entry name" value="RHS_repeat"/>
</dbReference>
<evidence type="ECO:0000256" key="2">
    <source>
        <dbReference type="SAM" id="SignalP"/>
    </source>
</evidence>
<feature type="region of interest" description="Disordered" evidence="1">
    <location>
        <begin position="29"/>
        <end position="50"/>
    </location>
</feature>
<accession>A0A916YUG5</accession>
<dbReference type="Gene3D" id="2.180.10.10">
    <property type="entry name" value="RHS repeat-associated core"/>
    <property type="match status" value="1"/>
</dbReference>
<evidence type="ECO:0000256" key="1">
    <source>
        <dbReference type="SAM" id="MobiDB-lite"/>
    </source>
</evidence>
<name>A0A916YUG5_9BACT</name>
<dbReference type="Pfam" id="PF05593">
    <property type="entry name" value="RHS_repeat"/>
    <property type="match status" value="1"/>
</dbReference>
<feature type="signal peptide" evidence="2">
    <location>
        <begin position="1"/>
        <end position="22"/>
    </location>
</feature>
<protein>
    <recommendedName>
        <fullName evidence="5">DUF4595 domain-containing protein</fullName>
    </recommendedName>
</protein>
<reference evidence="3" key="1">
    <citation type="journal article" date="2014" name="Int. J. Syst. Evol. Microbiol.">
        <title>Complete genome sequence of Corynebacterium casei LMG S-19264T (=DSM 44701T), isolated from a smear-ripened cheese.</title>
        <authorList>
            <consortium name="US DOE Joint Genome Institute (JGI-PGF)"/>
            <person name="Walter F."/>
            <person name="Albersmeier A."/>
            <person name="Kalinowski J."/>
            <person name="Ruckert C."/>
        </authorList>
    </citation>
    <scope>NUCLEOTIDE SEQUENCE</scope>
    <source>
        <strain evidence="3">CGMCC 1.15958</strain>
    </source>
</reference>
<dbReference type="Proteomes" id="UP000609064">
    <property type="component" value="Unassembled WGS sequence"/>
</dbReference>
<organism evidence="3 4">
    <name type="scientific">Emticicia aquatilis</name>
    <dbReference type="NCBI Taxonomy" id="1537369"/>
    <lineage>
        <taxon>Bacteria</taxon>
        <taxon>Pseudomonadati</taxon>
        <taxon>Bacteroidota</taxon>
        <taxon>Cytophagia</taxon>
        <taxon>Cytophagales</taxon>
        <taxon>Leadbetterellaceae</taxon>
        <taxon>Emticicia</taxon>
    </lineage>
</organism>